<dbReference type="Proteomes" id="UP001501231">
    <property type="component" value="Unassembled WGS sequence"/>
</dbReference>
<accession>A0ABP5VBA6</accession>
<name>A0ABP5VBA6_9ACTN</name>
<organism evidence="2 3">
    <name type="scientific">Actinomadura vinacea</name>
    <dbReference type="NCBI Taxonomy" id="115336"/>
    <lineage>
        <taxon>Bacteria</taxon>
        <taxon>Bacillati</taxon>
        <taxon>Actinomycetota</taxon>
        <taxon>Actinomycetes</taxon>
        <taxon>Streptosporangiales</taxon>
        <taxon>Thermomonosporaceae</taxon>
        <taxon>Actinomadura</taxon>
    </lineage>
</organism>
<dbReference type="RefSeq" id="WP_344586304.1">
    <property type="nucleotide sequence ID" value="NZ_BAAARW010000001.1"/>
</dbReference>
<reference evidence="3" key="1">
    <citation type="journal article" date="2019" name="Int. J. Syst. Evol. Microbiol.">
        <title>The Global Catalogue of Microorganisms (GCM) 10K type strain sequencing project: providing services to taxonomists for standard genome sequencing and annotation.</title>
        <authorList>
            <consortium name="The Broad Institute Genomics Platform"/>
            <consortium name="The Broad Institute Genome Sequencing Center for Infectious Disease"/>
            <person name="Wu L."/>
            <person name="Ma J."/>
        </authorList>
    </citation>
    <scope>NUCLEOTIDE SEQUENCE [LARGE SCALE GENOMIC DNA]</scope>
    <source>
        <strain evidence="3">JCM 3325</strain>
    </source>
</reference>
<keyword evidence="3" id="KW-1185">Reference proteome</keyword>
<dbReference type="EMBL" id="BAAARW010000001">
    <property type="protein sequence ID" value="GAA2398639.1"/>
    <property type="molecule type" value="Genomic_DNA"/>
</dbReference>
<proteinExistence type="predicted"/>
<gene>
    <name evidence="2" type="ORF">GCM10010191_01740</name>
</gene>
<feature type="domain" description="DUF6924" evidence="1">
    <location>
        <begin position="67"/>
        <end position="165"/>
    </location>
</feature>
<protein>
    <recommendedName>
        <fullName evidence="1">DUF6924 domain-containing protein</fullName>
    </recommendedName>
</protein>
<dbReference type="InterPro" id="IPR053832">
    <property type="entry name" value="DUF6924"/>
</dbReference>
<evidence type="ECO:0000313" key="2">
    <source>
        <dbReference type="EMBL" id="GAA2398639.1"/>
    </source>
</evidence>
<evidence type="ECO:0000259" key="1">
    <source>
        <dbReference type="Pfam" id="PF21962"/>
    </source>
</evidence>
<dbReference type="Pfam" id="PF21962">
    <property type="entry name" value="DUF6924"/>
    <property type="match status" value="1"/>
</dbReference>
<evidence type="ECO:0000313" key="3">
    <source>
        <dbReference type="Proteomes" id="UP001501231"/>
    </source>
</evidence>
<comment type="caution">
    <text evidence="2">The sequence shown here is derived from an EMBL/GenBank/DDBJ whole genome shotgun (WGS) entry which is preliminary data.</text>
</comment>
<sequence length="167" mass="17997">MLAVDAEVAKVRLSGVSRSVPWPEPFRPPSSHLGEKTLTVTRLRCGTGADGSVHEGCAGQDDEACGTRGLLDDAAYRDVSVEQILTLIPDGYEASILVVVDKTAITSAEIPVLLIDLNELNEEYGRTFRVIPGELPSIEVNLSLGNMDFFELADSVDDDGVFRGFTD</sequence>